<evidence type="ECO:0000313" key="2">
    <source>
        <dbReference type="Proteomes" id="UP000235220"/>
    </source>
</evidence>
<dbReference type="PANTHER" id="PTHR34656:SF2">
    <property type="entry name" value="TRANSMEMBRANE PROTEIN"/>
    <property type="match status" value="1"/>
</dbReference>
<dbReference type="KEGG" id="jre:118347639"/>
<dbReference type="PANTHER" id="PTHR34656">
    <property type="entry name" value="PYRROLINE-5-CARBOXYLATE REDUCTASE"/>
    <property type="match status" value="1"/>
</dbReference>
<evidence type="ECO:0000313" key="3">
    <source>
        <dbReference type="RefSeq" id="XP_035543497.1"/>
    </source>
</evidence>
<protein>
    <submittedName>
        <fullName evidence="3">Uncharacterized protein LOC118347639</fullName>
    </submittedName>
</protein>
<evidence type="ECO:0000256" key="1">
    <source>
        <dbReference type="SAM" id="Phobius"/>
    </source>
</evidence>
<keyword evidence="1" id="KW-0812">Transmembrane</keyword>
<dbReference type="RefSeq" id="XP_035543497.1">
    <property type="nucleotide sequence ID" value="XM_035687604.1"/>
</dbReference>
<keyword evidence="2" id="KW-1185">Reference proteome</keyword>
<organism evidence="2 3">
    <name type="scientific">Juglans regia</name>
    <name type="common">English walnut</name>
    <dbReference type="NCBI Taxonomy" id="51240"/>
    <lineage>
        <taxon>Eukaryota</taxon>
        <taxon>Viridiplantae</taxon>
        <taxon>Streptophyta</taxon>
        <taxon>Embryophyta</taxon>
        <taxon>Tracheophyta</taxon>
        <taxon>Spermatophyta</taxon>
        <taxon>Magnoliopsida</taxon>
        <taxon>eudicotyledons</taxon>
        <taxon>Gunneridae</taxon>
        <taxon>Pentapetalae</taxon>
        <taxon>rosids</taxon>
        <taxon>fabids</taxon>
        <taxon>Fagales</taxon>
        <taxon>Juglandaceae</taxon>
        <taxon>Juglans</taxon>
    </lineage>
</organism>
<proteinExistence type="predicted"/>
<keyword evidence="1" id="KW-1133">Transmembrane helix</keyword>
<dbReference type="InParanoid" id="A0A6P9ELE1"/>
<feature type="transmembrane region" description="Helical" evidence="1">
    <location>
        <begin position="52"/>
        <end position="79"/>
    </location>
</feature>
<dbReference type="Proteomes" id="UP000235220">
    <property type="component" value="Chromosome 2"/>
</dbReference>
<dbReference type="GeneID" id="118347639"/>
<feature type="transmembrane region" description="Helical" evidence="1">
    <location>
        <begin position="113"/>
        <end position="131"/>
    </location>
</feature>
<feature type="transmembrane region" description="Helical" evidence="1">
    <location>
        <begin position="12"/>
        <end position="32"/>
    </location>
</feature>
<sequence length="135" mass="14923">MNLPRTRTTTTTTKSILLFSPLVTLCFLLSYTDWITTGCSCSALSVWMLPSVGLVLMVTLVIVAARATMVTWITVLVLLSFAGKRRRVLAQHGRKITADVAMHLFRILLKERGLVAVVCATIVSLMAMVRLREAE</sequence>
<gene>
    <name evidence="3" type="primary">LOC118347639</name>
</gene>
<dbReference type="OrthoDB" id="1105491at2759"/>
<keyword evidence="1" id="KW-0472">Membrane</keyword>
<reference evidence="3" key="1">
    <citation type="submission" date="2025-08" db="UniProtKB">
        <authorList>
            <consortium name="RefSeq"/>
        </authorList>
    </citation>
    <scope>IDENTIFICATION</scope>
    <source>
        <tissue evidence="3">Leaves</tissue>
    </source>
</reference>
<accession>A0A6P9ELE1</accession>
<name>A0A6P9ELE1_JUGRE</name>
<dbReference type="AlphaFoldDB" id="A0A6P9ELE1"/>